<evidence type="ECO:0000313" key="3">
    <source>
        <dbReference type="Proteomes" id="UP000190648"/>
    </source>
</evidence>
<reference evidence="2 3" key="1">
    <citation type="submission" date="2016-02" db="EMBL/GenBank/DDBJ databases">
        <title>Band-tailed pigeon sequencing and assembly.</title>
        <authorList>
            <person name="Soares A.E."/>
            <person name="Novak B.J."/>
            <person name="Rice E.S."/>
            <person name="O'Connell B."/>
            <person name="Chang D."/>
            <person name="Weber S."/>
            <person name="Shapiro B."/>
        </authorList>
    </citation>
    <scope>NUCLEOTIDE SEQUENCE [LARGE SCALE GENOMIC DNA]</scope>
    <source>
        <strain evidence="2">BTP2013</strain>
        <tissue evidence="2">Blood</tissue>
    </source>
</reference>
<comment type="caution">
    <text evidence="2">The sequence shown here is derived from an EMBL/GenBank/DDBJ whole genome shotgun (WGS) entry which is preliminary data.</text>
</comment>
<gene>
    <name evidence="2" type="ORF">AV530_010519</name>
</gene>
<accession>A0A1V4KF89</accession>
<keyword evidence="3" id="KW-1185">Reference proteome</keyword>
<sequence>MTSWVPHTSDRVPGWKGKKRQDNLTGNSMAGEHQQMPQLHFPSKRQKCESTLGTLIHDCSSRNPVRRNTAPMAYSVRTILYGRS</sequence>
<protein>
    <submittedName>
        <fullName evidence="2">Uncharacterized protein</fullName>
    </submittedName>
</protein>
<dbReference type="EMBL" id="LSYS01003385">
    <property type="protein sequence ID" value="OPJ83102.1"/>
    <property type="molecule type" value="Genomic_DNA"/>
</dbReference>
<organism evidence="2 3">
    <name type="scientific">Patagioenas fasciata monilis</name>
    <dbReference type="NCBI Taxonomy" id="372326"/>
    <lineage>
        <taxon>Eukaryota</taxon>
        <taxon>Metazoa</taxon>
        <taxon>Chordata</taxon>
        <taxon>Craniata</taxon>
        <taxon>Vertebrata</taxon>
        <taxon>Euteleostomi</taxon>
        <taxon>Archelosauria</taxon>
        <taxon>Archosauria</taxon>
        <taxon>Dinosauria</taxon>
        <taxon>Saurischia</taxon>
        <taxon>Theropoda</taxon>
        <taxon>Coelurosauria</taxon>
        <taxon>Aves</taxon>
        <taxon>Neognathae</taxon>
        <taxon>Neoaves</taxon>
        <taxon>Columbimorphae</taxon>
        <taxon>Columbiformes</taxon>
        <taxon>Columbidae</taxon>
        <taxon>Patagioenas</taxon>
    </lineage>
</organism>
<proteinExistence type="predicted"/>
<evidence type="ECO:0000256" key="1">
    <source>
        <dbReference type="SAM" id="MobiDB-lite"/>
    </source>
</evidence>
<name>A0A1V4KF89_PATFA</name>
<evidence type="ECO:0000313" key="2">
    <source>
        <dbReference type="EMBL" id="OPJ83102.1"/>
    </source>
</evidence>
<dbReference type="Proteomes" id="UP000190648">
    <property type="component" value="Unassembled WGS sequence"/>
</dbReference>
<feature type="region of interest" description="Disordered" evidence="1">
    <location>
        <begin position="1"/>
        <end position="38"/>
    </location>
</feature>
<dbReference type="AlphaFoldDB" id="A0A1V4KF89"/>